<dbReference type="CDD" id="cd06460">
    <property type="entry name" value="M32_Taq"/>
    <property type="match status" value="1"/>
</dbReference>
<dbReference type="InterPro" id="IPR001333">
    <property type="entry name" value="Peptidase_M32_Taq"/>
</dbReference>
<evidence type="ECO:0000313" key="2">
    <source>
        <dbReference type="EMBL" id="EFJ29113.1"/>
    </source>
</evidence>
<dbReference type="EMBL" id="GL377578">
    <property type="protein sequence ID" value="EFJ29113.1"/>
    <property type="molecule type" value="Genomic_DNA"/>
</dbReference>
<dbReference type="GO" id="GO:0004181">
    <property type="term" value="F:metallocarboxypeptidase activity"/>
    <property type="evidence" value="ECO:0000318"/>
    <property type="project" value="GO_Central"/>
</dbReference>
<dbReference type="Gene3D" id="1.10.1370.30">
    <property type="match status" value="1"/>
</dbReference>
<dbReference type="Pfam" id="PF02074">
    <property type="entry name" value="Peptidase_M32"/>
    <property type="match status" value="1"/>
</dbReference>
<dbReference type="InParanoid" id="D8RFG3"/>
<evidence type="ECO:0000313" key="3">
    <source>
        <dbReference type="Proteomes" id="UP000001514"/>
    </source>
</evidence>
<reference evidence="2 3" key="1">
    <citation type="journal article" date="2011" name="Science">
        <title>The Selaginella genome identifies genetic changes associated with the evolution of vascular plants.</title>
        <authorList>
            <person name="Banks J.A."/>
            <person name="Nishiyama T."/>
            <person name="Hasebe M."/>
            <person name="Bowman J.L."/>
            <person name="Gribskov M."/>
            <person name="dePamphilis C."/>
            <person name="Albert V.A."/>
            <person name="Aono N."/>
            <person name="Aoyama T."/>
            <person name="Ambrose B.A."/>
            <person name="Ashton N.W."/>
            <person name="Axtell M.J."/>
            <person name="Barker E."/>
            <person name="Barker M.S."/>
            <person name="Bennetzen J.L."/>
            <person name="Bonawitz N.D."/>
            <person name="Chapple C."/>
            <person name="Cheng C."/>
            <person name="Correa L.G."/>
            <person name="Dacre M."/>
            <person name="DeBarry J."/>
            <person name="Dreyer I."/>
            <person name="Elias M."/>
            <person name="Engstrom E.M."/>
            <person name="Estelle M."/>
            <person name="Feng L."/>
            <person name="Finet C."/>
            <person name="Floyd S.K."/>
            <person name="Frommer W.B."/>
            <person name="Fujita T."/>
            <person name="Gramzow L."/>
            <person name="Gutensohn M."/>
            <person name="Harholt J."/>
            <person name="Hattori M."/>
            <person name="Heyl A."/>
            <person name="Hirai T."/>
            <person name="Hiwatashi Y."/>
            <person name="Ishikawa M."/>
            <person name="Iwata M."/>
            <person name="Karol K.G."/>
            <person name="Koehler B."/>
            <person name="Kolukisaoglu U."/>
            <person name="Kubo M."/>
            <person name="Kurata T."/>
            <person name="Lalonde S."/>
            <person name="Li K."/>
            <person name="Li Y."/>
            <person name="Litt A."/>
            <person name="Lyons E."/>
            <person name="Manning G."/>
            <person name="Maruyama T."/>
            <person name="Michael T.P."/>
            <person name="Mikami K."/>
            <person name="Miyazaki S."/>
            <person name="Morinaga S."/>
            <person name="Murata T."/>
            <person name="Mueller-Roeber B."/>
            <person name="Nelson D.R."/>
            <person name="Obara M."/>
            <person name="Oguri Y."/>
            <person name="Olmstead R.G."/>
            <person name="Onodera N."/>
            <person name="Petersen B.L."/>
            <person name="Pils B."/>
            <person name="Prigge M."/>
            <person name="Rensing S.A."/>
            <person name="Riano-Pachon D.M."/>
            <person name="Roberts A.W."/>
            <person name="Sato Y."/>
            <person name="Scheller H.V."/>
            <person name="Schulz B."/>
            <person name="Schulz C."/>
            <person name="Shakirov E.V."/>
            <person name="Shibagaki N."/>
            <person name="Shinohara N."/>
            <person name="Shippen D.E."/>
            <person name="Soerensen I."/>
            <person name="Sotooka R."/>
            <person name="Sugimoto N."/>
            <person name="Sugita M."/>
            <person name="Sumikawa N."/>
            <person name="Tanurdzic M."/>
            <person name="Theissen G."/>
            <person name="Ulvskov P."/>
            <person name="Wakazuki S."/>
            <person name="Weng J.K."/>
            <person name="Willats W.W."/>
            <person name="Wipf D."/>
            <person name="Wolf P.G."/>
            <person name="Yang L."/>
            <person name="Zimmer A.D."/>
            <person name="Zhu Q."/>
            <person name="Mitros T."/>
            <person name="Hellsten U."/>
            <person name="Loque D."/>
            <person name="Otillar R."/>
            <person name="Salamov A."/>
            <person name="Schmutz J."/>
            <person name="Shapiro H."/>
            <person name="Lindquist E."/>
            <person name="Lucas S."/>
            <person name="Rokhsar D."/>
            <person name="Grigoriev I.V."/>
        </authorList>
    </citation>
    <scope>NUCLEOTIDE SEQUENCE [LARGE SCALE GENOMIC DNA]</scope>
</reference>
<dbReference type="SUPFAM" id="SSF55486">
    <property type="entry name" value="Metalloproteases ('zincins'), catalytic domain"/>
    <property type="match status" value="1"/>
</dbReference>
<dbReference type="PANTHER" id="PTHR34217">
    <property type="entry name" value="METAL-DEPENDENT CARBOXYPEPTIDASE"/>
    <property type="match status" value="1"/>
</dbReference>
<dbReference type="Proteomes" id="UP000001514">
    <property type="component" value="Unassembled WGS sequence"/>
</dbReference>
<evidence type="ECO:0008006" key="4">
    <source>
        <dbReference type="Google" id="ProtNLM"/>
    </source>
</evidence>
<dbReference type="PANTHER" id="PTHR34217:SF1">
    <property type="entry name" value="CARBOXYPEPTIDASE 1"/>
    <property type="match status" value="1"/>
</dbReference>
<organism evidence="3">
    <name type="scientific">Selaginella moellendorffii</name>
    <name type="common">Spikemoss</name>
    <dbReference type="NCBI Taxonomy" id="88036"/>
    <lineage>
        <taxon>Eukaryota</taxon>
        <taxon>Viridiplantae</taxon>
        <taxon>Streptophyta</taxon>
        <taxon>Embryophyta</taxon>
        <taxon>Tracheophyta</taxon>
        <taxon>Lycopodiopsida</taxon>
        <taxon>Selaginellales</taxon>
        <taxon>Selaginellaceae</taxon>
        <taxon>Selaginella</taxon>
    </lineage>
</organism>
<dbReference type="PIRSF" id="PIRSF006615">
    <property type="entry name" value="Zn_crbxpep_Taq"/>
    <property type="match status" value="1"/>
</dbReference>
<proteinExistence type="predicted"/>
<dbReference type="HOGENOM" id="CLU_032916_1_1_1"/>
<dbReference type="eggNOG" id="ENOG502QQRM">
    <property type="taxonomic scope" value="Eukaryota"/>
</dbReference>
<name>D8RFG3_SELML</name>
<dbReference type="GO" id="GO:0006508">
    <property type="term" value="P:proteolysis"/>
    <property type="evidence" value="ECO:0000318"/>
    <property type="project" value="GO_Central"/>
</dbReference>
<dbReference type="PROSITE" id="PS52034">
    <property type="entry name" value="PEPTIDASE_M32"/>
    <property type="match status" value="1"/>
</dbReference>
<keyword evidence="3" id="KW-1185">Reference proteome</keyword>
<dbReference type="PRINTS" id="PR00998">
    <property type="entry name" value="CRBOXYPTASET"/>
</dbReference>
<dbReference type="KEGG" id="smo:SELMODRAFT_92823"/>
<feature type="active site" description="Proton donor/acceptor" evidence="1">
    <location>
        <position position="273"/>
    </location>
</feature>
<dbReference type="AlphaFoldDB" id="D8RFG3"/>
<dbReference type="OrthoDB" id="10249837at2759"/>
<evidence type="ECO:0000256" key="1">
    <source>
        <dbReference type="PIRSR" id="PIRSR006615-2"/>
    </source>
</evidence>
<accession>D8RFG3</accession>
<gene>
    <name evidence="2" type="ORF">SELMODRAFT_92823</name>
</gene>
<sequence length="519" mass="58060">MESTTQAVKSLKQRLGEIEALGGMGNLLFWDKEVMLAAGGHGARKKQMETLALVAHERRTSKELGDCLDALHKHPDLRAVLSPMEAATVREARRDYTRATRMPTELEVRLAGLRSSGYDAWSKARETSDFQIMAPALEEWLEALKEEAAAVAPEMRPYDYCLDKFERGATVEKIDAMFSSIKQPLIDLLRKVVAENKSVAIPGWSELKFPLDSQKKLGEKIVREMGFKLENGRLDNFGGHPSTTSVSSPTDVRLTTRYLEDNLMFGIGATIHEAGHGLYEQGRDLEASENGLIASGPPTLGLHESQSLLWERSVGLSREFWSHYWSRGVVEAFPELESSLGRISHKDFYRQINVVKPGFQIRVDADELSYPLHVLLRYEIEKGLFDGSLSVQEIPGVWKAKMEEYVGAAPKDDAEGCLQDVHWGMGAFGYFPTYVIGAIYACQIFDAADRDMGGELRQQVGEGRLLPLREWLRDKIHRVGSVYETAEELVELVTGKPMDTGLYLGHLTTKYAGIYLNDS</sequence>
<dbReference type="Gramene" id="EFJ29113">
    <property type="protein sequence ID" value="EFJ29113"/>
    <property type="gene ID" value="SELMODRAFT_92823"/>
</dbReference>
<protein>
    <recommendedName>
        <fullName evidence="4">Carboxypeptidase Taq</fullName>
    </recommendedName>
</protein>